<comment type="caution">
    <text evidence="9">The sequence shown here is derived from an EMBL/GenBank/DDBJ whole genome shotgun (WGS) entry which is preliminary data.</text>
</comment>
<dbReference type="InterPro" id="IPR017925">
    <property type="entry name" value="DHFR_CS"/>
</dbReference>
<evidence type="ECO:0000313" key="10">
    <source>
        <dbReference type="Proteomes" id="UP001369815"/>
    </source>
</evidence>
<evidence type="ECO:0000256" key="2">
    <source>
        <dbReference type="ARBA" id="ARBA00012856"/>
    </source>
</evidence>
<dbReference type="GO" id="GO:0046654">
    <property type="term" value="P:tetrahydrofolate biosynthetic process"/>
    <property type="evidence" value="ECO:0007669"/>
    <property type="project" value="InterPro"/>
</dbReference>
<dbReference type="GO" id="GO:0006730">
    <property type="term" value="P:one-carbon metabolic process"/>
    <property type="evidence" value="ECO:0007669"/>
    <property type="project" value="UniProtKB-KW"/>
</dbReference>
<evidence type="ECO:0000259" key="8">
    <source>
        <dbReference type="PROSITE" id="PS51330"/>
    </source>
</evidence>
<evidence type="ECO:0000256" key="3">
    <source>
        <dbReference type="ARBA" id="ARBA00018886"/>
    </source>
</evidence>
<dbReference type="InterPro" id="IPR024072">
    <property type="entry name" value="DHFR-like_dom_sf"/>
</dbReference>
<dbReference type="Gene3D" id="3.40.430.10">
    <property type="entry name" value="Dihydrofolate Reductase, subunit A"/>
    <property type="match status" value="1"/>
</dbReference>
<dbReference type="AlphaFoldDB" id="A0AAX6MJQ1"/>
<evidence type="ECO:0000256" key="5">
    <source>
        <dbReference type="ARBA" id="ARBA00022857"/>
    </source>
</evidence>
<dbReference type="EMBL" id="JBANMG010000005">
    <property type="protein sequence ID" value="KAK6952878.1"/>
    <property type="molecule type" value="Genomic_DNA"/>
</dbReference>
<dbReference type="InterPro" id="IPR012259">
    <property type="entry name" value="DHFR"/>
</dbReference>
<evidence type="ECO:0000256" key="6">
    <source>
        <dbReference type="ARBA" id="ARBA00023002"/>
    </source>
</evidence>
<dbReference type="Pfam" id="PF00186">
    <property type="entry name" value="DHFR_1"/>
    <property type="match status" value="1"/>
</dbReference>
<evidence type="ECO:0000256" key="4">
    <source>
        <dbReference type="ARBA" id="ARBA00022563"/>
    </source>
</evidence>
<dbReference type="GO" id="GO:0005739">
    <property type="term" value="C:mitochondrion"/>
    <property type="evidence" value="ECO:0007669"/>
    <property type="project" value="TreeGrafter"/>
</dbReference>
<dbReference type="GO" id="GO:0046452">
    <property type="term" value="P:dihydrofolate metabolic process"/>
    <property type="evidence" value="ECO:0007669"/>
    <property type="project" value="TreeGrafter"/>
</dbReference>
<dbReference type="Proteomes" id="UP001369815">
    <property type="component" value="Unassembled WGS sequence"/>
</dbReference>
<keyword evidence="4" id="KW-0554">One-carbon metabolism</keyword>
<evidence type="ECO:0000313" key="9">
    <source>
        <dbReference type="EMBL" id="KAK6952878.1"/>
    </source>
</evidence>
<evidence type="ECO:0000256" key="7">
    <source>
        <dbReference type="RuleBase" id="RU004474"/>
    </source>
</evidence>
<feature type="domain" description="DHFR" evidence="8">
    <location>
        <begin position="15"/>
        <end position="229"/>
    </location>
</feature>
<reference evidence="9 10" key="1">
    <citation type="journal article" date="2024" name="Front Chem Biol">
        <title>Unveiling the potential of Daldinia eschscholtzii MFLUCC 19-0629 through bioactivity and bioinformatics studies for enhanced sustainable agriculture production.</title>
        <authorList>
            <person name="Brooks S."/>
            <person name="Weaver J.A."/>
            <person name="Klomchit A."/>
            <person name="Alharthi S.A."/>
            <person name="Onlamun T."/>
            <person name="Nurani R."/>
            <person name="Vong T.K."/>
            <person name="Alberti F."/>
            <person name="Greco C."/>
        </authorList>
    </citation>
    <scope>NUCLEOTIDE SEQUENCE [LARGE SCALE GENOMIC DNA]</scope>
    <source>
        <strain evidence="9">MFLUCC 19-0629</strain>
    </source>
</reference>
<dbReference type="InterPro" id="IPR001796">
    <property type="entry name" value="DHFR_dom"/>
</dbReference>
<sequence length="231" mass="25392">MSNPESSSTAMLPPELTLIVAATRAMGIGRNGTLPWTGLRKEMAYFARVTKRLLPPSPSPSSSSSSDSPSPSLNAVIMGRKTWDSIPPKFQPLKGRLNIVISRSHSSLPPEKEIADDGPVRVNSLDQALAHVKAARVARAFVIGGAQIYEAALGRKETRRVLLTRVLSPDFECDTFFPLDLQEEGDRAGESNGWVKRSKEELDVWAGETVPAGVQEENGTRYEFEMWERVD</sequence>
<evidence type="ECO:0000256" key="1">
    <source>
        <dbReference type="ARBA" id="ARBA00004903"/>
    </source>
</evidence>
<gene>
    <name evidence="9" type="ORF">Daesc_005175</name>
</gene>
<dbReference type="PANTHER" id="PTHR48069:SF3">
    <property type="entry name" value="DIHYDROFOLATE REDUCTASE"/>
    <property type="match status" value="1"/>
</dbReference>
<comment type="pathway">
    <text evidence="1">Cofactor biosynthesis; tetrahydrofolate biosynthesis; 5,6,7,8-tetrahydrofolate from 7,8-dihydrofolate: step 1/1.</text>
</comment>
<dbReference type="PROSITE" id="PS51330">
    <property type="entry name" value="DHFR_2"/>
    <property type="match status" value="1"/>
</dbReference>
<organism evidence="9 10">
    <name type="scientific">Daldinia eschscholtzii</name>
    <dbReference type="NCBI Taxonomy" id="292717"/>
    <lineage>
        <taxon>Eukaryota</taxon>
        <taxon>Fungi</taxon>
        <taxon>Dikarya</taxon>
        <taxon>Ascomycota</taxon>
        <taxon>Pezizomycotina</taxon>
        <taxon>Sordariomycetes</taxon>
        <taxon>Xylariomycetidae</taxon>
        <taxon>Xylariales</taxon>
        <taxon>Hypoxylaceae</taxon>
        <taxon>Daldinia</taxon>
    </lineage>
</organism>
<accession>A0AAX6MJQ1</accession>
<dbReference type="PROSITE" id="PS00075">
    <property type="entry name" value="DHFR_1"/>
    <property type="match status" value="1"/>
</dbReference>
<dbReference type="GO" id="GO:0050661">
    <property type="term" value="F:NADP binding"/>
    <property type="evidence" value="ECO:0007669"/>
    <property type="project" value="InterPro"/>
</dbReference>
<dbReference type="GO" id="GO:0046655">
    <property type="term" value="P:folic acid metabolic process"/>
    <property type="evidence" value="ECO:0007669"/>
    <property type="project" value="TreeGrafter"/>
</dbReference>
<dbReference type="PRINTS" id="PR00070">
    <property type="entry name" value="DHFR"/>
</dbReference>
<keyword evidence="6" id="KW-0560">Oxidoreductase</keyword>
<name>A0AAX6MJQ1_9PEZI</name>
<proteinExistence type="inferred from homology"/>
<dbReference type="EC" id="1.5.1.3" evidence="2"/>
<dbReference type="PANTHER" id="PTHR48069">
    <property type="entry name" value="DIHYDROFOLATE REDUCTASE"/>
    <property type="match status" value="1"/>
</dbReference>
<protein>
    <recommendedName>
        <fullName evidence="3">Dihydrofolate reductase</fullName>
        <ecNumber evidence="2">1.5.1.3</ecNumber>
    </recommendedName>
</protein>
<keyword evidence="5" id="KW-0521">NADP</keyword>
<comment type="similarity">
    <text evidence="7">Belongs to the dihydrofolate reductase family.</text>
</comment>
<dbReference type="GO" id="GO:0004146">
    <property type="term" value="F:dihydrofolate reductase activity"/>
    <property type="evidence" value="ECO:0007669"/>
    <property type="project" value="UniProtKB-EC"/>
</dbReference>
<keyword evidence="10" id="KW-1185">Reference proteome</keyword>
<dbReference type="SUPFAM" id="SSF53597">
    <property type="entry name" value="Dihydrofolate reductase-like"/>
    <property type="match status" value="1"/>
</dbReference>
<dbReference type="CDD" id="cd00209">
    <property type="entry name" value="DHFR"/>
    <property type="match status" value="1"/>
</dbReference>